<gene>
    <name evidence="10" type="ORF">QWY28_00730</name>
</gene>
<keyword evidence="4 10" id="KW-0808">Transferase</keyword>
<dbReference type="Pfam" id="PF13231">
    <property type="entry name" value="PMT_2"/>
    <property type="match status" value="1"/>
</dbReference>
<protein>
    <submittedName>
        <fullName evidence="10">Glycosyltransferase family 39 protein</fullName>
        <ecNumber evidence="10">2.4.-.-</ecNumber>
    </submittedName>
</protein>
<dbReference type="InterPro" id="IPR050297">
    <property type="entry name" value="LipidA_mod_glycosyltrf_83"/>
</dbReference>
<keyword evidence="11" id="KW-1185">Reference proteome</keyword>
<keyword evidence="6 8" id="KW-1133">Transmembrane helix</keyword>
<dbReference type="EC" id="2.4.-.-" evidence="10"/>
<organism evidence="10 11">
    <name type="scientific">Nocardioides oceani</name>
    <dbReference type="NCBI Taxonomy" id="3058369"/>
    <lineage>
        <taxon>Bacteria</taxon>
        <taxon>Bacillati</taxon>
        <taxon>Actinomycetota</taxon>
        <taxon>Actinomycetes</taxon>
        <taxon>Propionibacteriales</taxon>
        <taxon>Nocardioidaceae</taxon>
        <taxon>Nocardioides</taxon>
    </lineage>
</organism>
<proteinExistence type="predicted"/>
<feature type="domain" description="Glycosyltransferase RgtA/B/C/D-like" evidence="9">
    <location>
        <begin position="53"/>
        <end position="211"/>
    </location>
</feature>
<comment type="subcellular location">
    <subcellularLocation>
        <location evidence="1">Cell membrane</location>
        <topology evidence="1">Multi-pass membrane protein</topology>
    </subcellularLocation>
</comment>
<evidence type="ECO:0000256" key="4">
    <source>
        <dbReference type="ARBA" id="ARBA00022679"/>
    </source>
</evidence>
<evidence type="ECO:0000256" key="8">
    <source>
        <dbReference type="SAM" id="Phobius"/>
    </source>
</evidence>
<dbReference type="InterPro" id="IPR038731">
    <property type="entry name" value="RgtA/B/C-like"/>
</dbReference>
<dbReference type="Proteomes" id="UP001168620">
    <property type="component" value="Unassembled WGS sequence"/>
</dbReference>
<feature type="transmembrane region" description="Helical" evidence="8">
    <location>
        <begin position="272"/>
        <end position="289"/>
    </location>
</feature>
<feature type="transmembrane region" description="Helical" evidence="8">
    <location>
        <begin position="247"/>
        <end position="265"/>
    </location>
</feature>
<keyword evidence="2" id="KW-1003">Cell membrane</keyword>
<evidence type="ECO:0000256" key="2">
    <source>
        <dbReference type="ARBA" id="ARBA00022475"/>
    </source>
</evidence>
<reference evidence="10" key="1">
    <citation type="submission" date="2023-06" db="EMBL/GenBank/DDBJ databases">
        <title>Draft genome sequence of Nocardioides sp. SOB77.</title>
        <authorList>
            <person name="Zhang G."/>
        </authorList>
    </citation>
    <scope>NUCLEOTIDE SEQUENCE</scope>
    <source>
        <strain evidence="10">SOB77</strain>
    </source>
</reference>
<keyword evidence="7 8" id="KW-0472">Membrane</keyword>
<evidence type="ECO:0000313" key="10">
    <source>
        <dbReference type="EMBL" id="MDN4171459.1"/>
    </source>
</evidence>
<name>A0ABT8FAC8_9ACTN</name>
<feature type="transmembrane region" description="Helical" evidence="8">
    <location>
        <begin position="106"/>
        <end position="125"/>
    </location>
</feature>
<evidence type="ECO:0000256" key="5">
    <source>
        <dbReference type="ARBA" id="ARBA00022692"/>
    </source>
</evidence>
<evidence type="ECO:0000259" key="9">
    <source>
        <dbReference type="Pfam" id="PF13231"/>
    </source>
</evidence>
<feature type="transmembrane region" description="Helical" evidence="8">
    <location>
        <begin position="324"/>
        <end position="344"/>
    </location>
</feature>
<accession>A0ABT8FAC8</accession>
<dbReference type="GO" id="GO:0016757">
    <property type="term" value="F:glycosyltransferase activity"/>
    <property type="evidence" value="ECO:0007669"/>
    <property type="project" value="UniProtKB-KW"/>
</dbReference>
<evidence type="ECO:0000256" key="6">
    <source>
        <dbReference type="ARBA" id="ARBA00022989"/>
    </source>
</evidence>
<keyword evidence="5 8" id="KW-0812">Transmembrane</keyword>
<feature type="transmembrane region" description="Helical" evidence="8">
    <location>
        <begin position="74"/>
        <end position="94"/>
    </location>
</feature>
<feature type="transmembrane region" description="Helical" evidence="8">
    <location>
        <begin position="295"/>
        <end position="312"/>
    </location>
</feature>
<dbReference type="EMBL" id="JAUHJQ010000001">
    <property type="protein sequence ID" value="MDN4171459.1"/>
    <property type="molecule type" value="Genomic_DNA"/>
</dbReference>
<sequence>MTPAPTPAATRSLALVAAAVAALLLVTAGGYGPHRDELYFVLVGGDPAWGYVDQPPLVPVLAHAWDAVTGGHLWLFRAPSALAAGATAWLGGLVARRLGAGPGAQVLAAAVVGLAPVTLAVGHLVSTSTYDLLVEVGLLLLVLRALEDPRWWWAAGLLLGVGLQVKTLPALLAASVVLALLLAGPRHAFRSPHLYAAGLVSAALWAPNLVWQQAHGWPQLELAESIAAGGSGTSAGLVELWATQPGLVGPPVGVVLAVVGAVRLARSREHRFILVTWVVLAVLVTATGGKPYYLAPAYVPLLAAGAIDALVWAGRGAARLRRSVLGAGLALGVVVGAVLFLPLVPAEHLHRTPVVAVNYDAGETVGWPAFVAAVEEGLDAAGPGAVVVTGNYGEAGAVARWIPDVPVHSGHNALWDLGPPAVDDATAVVVGYAADDLERWCGSVAEVTRVDNGLDLDNDEQGRAVLVCRHPVGGWSAVWPRLRRLG</sequence>
<evidence type="ECO:0000256" key="3">
    <source>
        <dbReference type="ARBA" id="ARBA00022676"/>
    </source>
</evidence>
<feature type="transmembrane region" description="Helical" evidence="8">
    <location>
        <begin position="151"/>
        <end position="182"/>
    </location>
</feature>
<dbReference type="PANTHER" id="PTHR33908:SF11">
    <property type="entry name" value="MEMBRANE PROTEIN"/>
    <property type="match status" value="1"/>
</dbReference>
<evidence type="ECO:0000256" key="7">
    <source>
        <dbReference type="ARBA" id="ARBA00023136"/>
    </source>
</evidence>
<dbReference type="RefSeq" id="WP_300950386.1">
    <property type="nucleotide sequence ID" value="NZ_JAUHJQ010000001.1"/>
</dbReference>
<comment type="caution">
    <text evidence="10">The sequence shown here is derived from an EMBL/GenBank/DDBJ whole genome shotgun (WGS) entry which is preliminary data.</text>
</comment>
<dbReference type="PANTHER" id="PTHR33908">
    <property type="entry name" value="MANNOSYLTRANSFERASE YKCB-RELATED"/>
    <property type="match status" value="1"/>
</dbReference>
<evidence type="ECO:0000256" key="1">
    <source>
        <dbReference type="ARBA" id="ARBA00004651"/>
    </source>
</evidence>
<evidence type="ECO:0000313" key="11">
    <source>
        <dbReference type="Proteomes" id="UP001168620"/>
    </source>
</evidence>
<keyword evidence="3 10" id="KW-0328">Glycosyltransferase</keyword>
<feature type="transmembrane region" description="Helical" evidence="8">
    <location>
        <begin position="194"/>
        <end position="211"/>
    </location>
</feature>